<dbReference type="OrthoDB" id="6162375at2759"/>
<dbReference type="RefSeq" id="XP_007367342.1">
    <property type="nucleotide sequence ID" value="XM_007367280.1"/>
</dbReference>
<dbReference type="InterPro" id="IPR024864">
    <property type="entry name" value="Nup54/Nup57/Nup44"/>
</dbReference>
<comment type="subcellular location">
    <subcellularLocation>
        <location evidence="1">Nucleus</location>
    </subcellularLocation>
</comment>
<dbReference type="GO" id="GO:0006999">
    <property type="term" value="P:nuclear pore organization"/>
    <property type="evidence" value="ECO:0007669"/>
    <property type="project" value="TreeGrafter"/>
</dbReference>
<evidence type="ECO:0000256" key="2">
    <source>
        <dbReference type="ARBA" id="ARBA00022448"/>
    </source>
</evidence>
<accession>R7SUH4</accession>
<evidence type="ECO:0000256" key="3">
    <source>
        <dbReference type="ARBA" id="ARBA00023242"/>
    </source>
</evidence>
<dbReference type="GO" id="GO:0006607">
    <property type="term" value="P:NLS-bearing protein import into nucleus"/>
    <property type="evidence" value="ECO:0007669"/>
    <property type="project" value="TreeGrafter"/>
</dbReference>
<protein>
    <recommendedName>
        <fullName evidence="5">Nucleoporin Nup54 alpha-helical domain-containing protein</fullName>
    </recommendedName>
</protein>
<dbReference type="InterPro" id="IPR025712">
    <property type="entry name" value="Nup54_alpha-helical_dom"/>
</dbReference>
<feature type="non-terminal residue" evidence="6">
    <location>
        <position position="1"/>
    </location>
</feature>
<keyword evidence="3" id="KW-0539">Nucleus</keyword>
<dbReference type="PANTHER" id="PTHR13000:SF0">
    <property type="entry name" value="NUCLEOPORIN P54"/>
    <property type="match status" value="1"/>
</dbReference>
<evidence type="ECO:0000256" key="4">
    <source>
        <dbReference type="SAM" id="Coils"/>
    </source>
</evidence>
<gene>
    <name evidence="6" type="ORF">DICSQDRAFT_64143</name>
</gene>
<dbReference type="GeneID" id="18843274"/>
<dbReference type="GO" id="GO:0017056">
    <property type="term" value="F:structural constituent of nuclear pore"/>
    <property type="evidence" value="ECO:0007669"/>
    <property type="project" value="TreeGrafter"/>
</dbReference>
<keyword evidence="2" id="KW-0813">Transport</keyword>
<dbReference type="KEGG" id="dsq:DICSQDRAFT_64143"/>
<dbReference type="PANTHER" id="PTHR13000">
    <property type="entry name" value="NUCLEOPORIN P54"/>
    <property type="match status" value="1"/>
</dbReference>
<evidence type="ECO:0000256" key="1">
    <source>
        <dbReference type="ARBA" id="ARBA00004123"/>
    </source>
</evidence>
<dbReference type="AlphaFoldDB" id="R7SUH4"/>
<evidence type="ECO:0000313" key="6">
    <source>
        <dbReference type="EMBL" id="EJF59879.1"/>
    </source>
</evidence>
<dbReference type="Gene3D" id="1.20.5.170">
    <property type="match status" value="1"/>
</dbReference>
<keyword evidence="4" id="KW-0175">Coiled coil</keyword>
<name>R7SUH4_DICSQ</name>
<dbReference type="GO" id="GO:0044613">
    <property type="term" value="C:nuclear pore central transport channel"/>
    <property type="evidence" value="ECO:0007669"/>
    <property type="project" value="TreeGrafter"/>
</dbReference>
<reference evidence="6 7" key="1">
    <citation type="journal article" date="2012" name="Science">
        <title>The Paleozoic origin of enzymatic lignin decomposition reconstructed from 31 fungal genomes.</title>
        <authorList>
            <person name="Floudas D."/>
            <person name="Binder M."/>
            <person name="Riley R."/>
            <person name="Barry K."/>
            <person name="Blanchette R.A."/>
            <person name="Henrissat B."/>
            <person name="Martinez A.T."/>
            <person name="Otillar R."/>
            <person name="Spatafora J.W."/>
            <person name="Yadav J.S."/>
            <person name="Aerts A."/>
            <person name="Benoit I."/>
            <person name="Boyd A."/>
            <person name="Carlson A."/>
            <person name="Copeland A."/>
            <person name="Coutinho P.M."/>
            <person name="de Vries R.P."/>
            <person name="Ferreira P."/>
            <person name="Findley K."/>
            <person name="Foster B."/>
            <person name="Gaskell J."/>
            <person name="Glotzer D."/>
            <person name="Gorecki P."/>
            <person name="Heitman J."/>
            <person name="Hesse C."/>
            <person name="Hori C."/>
            <person name="Igarashi K."/>
            <person name="Jurgens J.A."/>
            <person name="Kallen N."/>
            <person name="Kersten P."/>
            <person name="Kohler A."/>
            <person name="Kuees U."/>
            <person name="Kumar T.K.A."/>
            <person name="Kuo A."/>
            <person name="LaButti K."/>
            <person name="Larrondo L.F."/>
            <person name="Lindquist E."/>
            <person name="Ling A."/>
            <person name="Lombard V."/>
            <person name="Lucas S."/>
            <person name="Lundell T."/>
            <person name="Martin R."/>
            <person name="McLaughlin D.J."/>
            <person name="Morgenstern I."/>
            <person name="Morin E."/>
            <person name="Murat C."/>
            <person name="Nagy L.G."/>
            <person name="Nolan M."/>
            <person name="Ohm R.A."/>
            <person name="Patyshakuliyeva A."/>
            <person name="Rokas A."/>
            <person name="Ruiz-Duenas F.J."/>
            <person name="Sabat G."/>
            <person name="Salamov A."/>
            <person name="Samejima M."/>
            <person name="Schmutz J."/>
            <person name="Slot J.C."/>
            <person name="St John F."/>
            <person name="Stenlid J."/>
            <person name="Sun H."/>
            <person name="Sun S."/>
            <person name="Syed K."/>
            <person name="Tsang A."/>
            <person name="Wiebenga A."/>
            <person name="Young D."/>
            <person name="Pisabarro A."/>
            <person name="Eastwood D.C."/>
            <person name="Martin F."/>
            <person name="Cullen D."/>
            <person name="Grigoriev I.V."/>
            <person name="Hibbett D.S."/>
        </authorList>
    </citation>
    <scope>NUCLEOTIDE SEQUENCE [LARGE SCALE GENOMIC DNA]</scope>
    <source>
        <strain evidence="6 7">LYAD-421 SS1</strain>
    </source>
</reference>
<evidence type="ECO:0000313" key="7">
    <source>
        <dbReference type="Proteomes" id="UP000053319"/>
    </source>
</evidence>
<dbReference type="OMA" id="QMAHANQ"/>
<dbReference type="GO" id="GO:0036228">
    <property type="term" value="P:protein localization to nuclear inner membrane"/>
    <property type="evidence" value="ECO:0007669"/>
    <property type="project" value="TreeGrafter"/>
</dbReference>
<proteinExistence type="predicted"/>
<organism evidence="6 7">
    <name type="scientific">Dichomitus squalens (strain LYAD-421)</name>
    <name type="common">Western red white-rot fungus</name>
    <dbReference type="NCBI Taxonomy" id="732165"/>
    <lineage>
        <taxon>Eukaryota</taxon>
        <taxon>Fungi</taxon>
        <taxon>Dikarya</taxon>
        <taxon>Basidiomycota</taxon>
        <taxon>Agaricomycotina</taxon>
        <taxon>Agaricomycetes</taxon>
        <taxon>Polyporales</taxon>
        <taxon>Polyporaceae</taxon>
        <taxon>Dichomitus</taxon>
    </lineage>
</organism>
<feature type="coiled-coil region" evidence="4">
    <location>
        <begin position="49"/>
        <end position="83"/>
    </location>
</feature>
<dbReference type="Pfam" id="PF13874">
    <property type="entry name" value="Nup54"/>
    <property type="match status" value="1"/>
</dbReference>
<evidence type="ECO:0000259" key="5">
    <source>
        <dbReference type="Pfam" id="PF13874"/>
    </source>
</evidence>
<dbReference type="HOGENOM" id="CLU_089184_0_0_1"/>
<feature type="domain" description="Nucleoporin Nup54 alpha-helical" evidence="5">
    <location>
        <begin position="19"/>
        <end position="162"/>
    </location>
</feature>
<sequence length="244" mass="27262">QHYFYNLVDPAQIHLYGRPPNATNDALWQKAVNENPDPTCHVPVIATGFEDLQKRVEAQTQQAAEQQQKIKDLQTRISALVQRHQLSNASRLQRAAALQTQLTHRVLKLVQHLHLLIPALRSSALRPEEEALRTALEEIDEEVRRPGGTGRIRGKLNELWALVGAVTAARERDRRPGGVEWTVVDEDGLAQIAQILAEEQAGLAHLTKLLQKDLKDLAVVLGKDPKEYDSDMMSSTATFRGSTL</sequence>
<dbReference type="Proteomes" id="UP000053319">
    <property type="component" value="Unassembled WGS sequence"/>
</dbReference>
<dbReference type="EMBL" id="JH719420">
    <property type="protein sequence ID" value="EJF59879.1"/>
    <property type="molecule type" value="Genomic_DNA"/>
</dbReference>